<feature type="non-terminal residue" evidence="1">
    <location>
        <position position="1"/>
    </location>
</feature>
<protein>
    <submittedName>
        <fullName evidence="1">Uncharacterized protein</fullName>
    </submittedName>
</protein>
<accession>A0A0R0LUI3</accession>
<dbReference type="AlphaFoldDB" id="A0A0R0LUI3"/>
<sequence length="75" mass="8913">QPQDRNGILQLLFDLNIIDTSNFLTFIETRNKSMIRMPDSQFTEDLANLLIGFDYNQEKVQKILIKMLNFYDKLK</sequence>
<name>A0A0R0LUI3_9MICR</name>
<dbReference type="Proteomes" id="UP000051530">
    <property type="component" value="Unassembled WGS sequence"/>
</dbReference>
<gene>
    <name evidence="1" type="ORF">M153_15620002</name>
</gene>
<evidence type="ECO:0000313" key="1">
    <source>
        <dbReference type="EMBL" id="KRH93081.1"/>
    </source>
</evidence>
<comment type="caution">
    <text evidence="1">The sequence shown here is derived from an EMBL/GenBank/DDBJ whole genome shotgun (WGS) entry which is preliminary data.</text>
</comment>
<proteinExistence type="predicted"/>
<dbReference type="VEuPathDB" id="MicrosporidiaDB:M153_15620002"/>
<reference evidence="1 2" key="1">
    <citation type="submission" date="2015-07" db="EMBL/GenBank/DDBJ databases">
        <title>The genome of Pseudoloma neurophilia, a relevant intracellular parasite of the zebrafish.</title>
        <authorList>
            <person name="Ndikumana S."/>
            <person name="Pelin A."/>
            <person name="Sanders J."/>
            <person name="Corradi N."/>
        </authorList>
    </citation>
    <scope>NUCLEOTIDE SEQUENCE [LARGE SCALE GENOMIC DNA]</scope>
    <source>
        <strain evidence="1 2">MK1</strain>
    </source>
</reference>
<evidence type="ECO:0000313" key="2">
    <source>
        <dbReference type="Proteomes" id="UP000051530"/>
    </source>
</evidence>
<keyword evidence="2" id="KW-1185">Reference proteome</keyword>
<organism evidence="1 2">
    <name type="scientific">Pseudoloma neurophilia</name>
    <dbReference type="NCBI Taxonomy" id="146866"/>
    <lineage>
        <taxon>Eukaryota</taxon>
        <taxon>Fungi</taxon>
        <taxon>Fungi incertae sedis</taxon>
        <taxon>Microsporidia</taxon>
        <taxon>Pseudoloma</taxon>
    </lineage>
</organism>
<dbReference type="EMBL" id="LGUB01000500">
    <property type="protein sequence ID" value="KRH93081.1"/>
    <property type="molecule type" value="Genomic_DNA"/>
</dbReference>